<evidence type="ECO:0000259" key="3">
    <source>
        <dbReference type="Pfam" id="PF13676"/>
    </source>
</evidence>
<dbReference type="InterPro" id="IPR000157">
    <property type="entry name" value="TIR_dom"/>
</dbReference>
<dbReference type="EMBL" id="QVPD01000001">
    <property type="protein sequence ID" value="RFP62447.1"/>
    <property type="molecule type" value="Genomic_DNA"/>
</dbReference>
<feature type="repeat" description="TPR" evidence="1">
    <location>
        <begin position="311"/>
        <end position="344"/>
    </location>
</feature>
<keyword evidence="2" id="KW-0472">Membrane</keyword>
<evidence type="ECO:0000256" key="1">
    <source>
        <dbReference type="PROSITE-ProRule" id="PRU00339"/>
    </source>
</evidence>
<dbReference type="Pfam" id="PF13676">
    <property type="entry name" value="TIR_2"/>
    <property type="match status" value="1"/>
</dbReference>
<evidence type="ECO:0000256" key="2">
    <source>
        <dbReference type="SAM" id="Phobius"/>
    </source>
</evidence>
<dbReference type="AlphaFoldDB" id="A0A372DSQ7"/>
<keyword evidence="1" id="KW-0802">TPR repeat</keyword>
<feature type="domain" description="TIR" evidence="3">
    <location>
        <begin position="36"/>
        <end position="145"/>
    </location>
</feature>
<dbReference type="SMART" id="SM00028">
    <property type="entry name" value="TPR"/>
    <property type="match status" value="3"/>
</dbReference>
<name>A0A372DSQ7_9GAMM</name>
<dbReference type="InterPro" id="IPR035897">
    <property type="entry name" value="Toll_tir_struct_dom_sf"/>
</dbReference>
<feature type="transmembrane region" description="Helical" evidence="2">
    <location>
        <begin position="224"/>
        <end position="246"/>
    </location>
</feature>
<dbReference type="SUPFAM" id="SSF52200">
    <property type="entry name" value="Toll/Interleukin receptor TIR domain"/>
    <property type="match status" value="1"/>
</dbReference>
<gene>
    <name evidence="4" type="ORF">D0Y53_01095</name>
</gene>
<organism evidence="4 5">
    <name type="scientific">Cognatiluteimonas weifangensis</name>
    <dbReference type="NCBI Taxonomy" id="2303539"/>
    <lineage>
        <taxon>Bacteria</taxon>
        <taxon>Pseudomonadati</taxon>
        <taxon>Pseudomonadota</taxon>
        <taxon>Gammaproteobacteria</taxon>
        <taxon>Lysobacterales</taxon>
        <taxon>Lysobacteraceae</taxon>
        <taxon>Cognatiluteimonas</taxon>
    </lineage>
</organism>
<dbReference type="Gene3D" id="3.40.50.10140">
    <property type="entry name" value="Toll/interleukin-1 receptor homology (TIR) domain"/>
    <property type="match status" value="1"/>
</dbReference>
<dbReference type="PROSITE" id="PS50005">
    <property type="entry name" value="TPR"/>
    <property type="match status" value="1"/>
</dbReference>
<dbReference type="InterPro" id="IPR019734">
    <property type="entry name" value="TPR_rpt"/>
</dbReference>
<proteinExistence type="predicted"/>
<evidence type="ECO:0000313" key="4">
    <source>
        <dbReference type="EMBL" id="RFP62447.1"/>
    </source>
</evidence>
<dbReference type="Pfam" id="PF13181">
    <property type="entry name" value="TPR_8"/>
    <property type="match status" value="1"/>
</dbReference>
<dbReference type="InterPro" id="IPR011990">
    <property type="entry name" value="TPR-like_helical_dom_sf"/>
</dbReference>
<comment type="caution">
    <text evidence="4">The sequence shown here is derived from an EMBL/GenBank/DDBJ whole genome shotgun (WGS) entry which is preliminary data.</text>
</comment>
<accession>A0A372DSQ7</accession>
<reference evidence="4 5" key="1">
    <citation type="submission" date="2018-08" db="EMBL/GenBank/DDBJ databases">
        <title>Lysobacter weifangensis sp. nov., a new member of the family 'Xanthomonadaceae', isolated from soil in a farmland.</title>
        <authorList>
            <person name="Zhao H."/>
        </authorList>
    </citation>
    <scope>NUCLEOTIDE SEQUENCE [LARGE SCALE GENOMIC DNA]</scope>
    <source>
        <strain evidence="4 5">WF-2</strain>
    </source>
</reference>
<dbReference type="Gene3D" id="1.25.40.10">
    <property type="entry name" value="Tetratricopeptide repeat domain"/>
    <property type="match status" value="2"/>
</dbReference>
<dbReference type="SUPFAM" id="SSF48452">
    <property type="entry name" value="TPR-like"/>
    <property type="match status" value="1"/>
</dbReference>
<protein>
    <submittedName>
        <fullName evidence="4">TIR domain-containing protein</fullName>
    </submittedName>
</protein>
<keyword evidence="2" id="KW-0812">Transmembrane</keyword>
<dbReference type="Proteomes" id="UP000262917">
    <property type="component" value="Unassembled WGS sequence"/>
</dbReference>
<keyword evidence="2" id="KW-1133">Transmembrane helix</keyword>
<dbReference type="GO" id="GO:0007165">
    <property type="term" value="P:signal transduction"/>
    <property type="evidence" value="ECO:0007669"/>
    <property type="project" value="InterPro"/>
</dbReference>
<sequence length="746" mass="82034">MPGTIARACDLRHPLRTTSSVLPRGPPMPQFKYHAFISYSHVDRRWADWLHKALETYPIPQRLVGRRTAAGTIPKKLAPIFRDRDELPSAHDLGGKVDEALAQSASLVVICSPHAAASRWVDAEVRAFKRLGREGRVFCLVVEGEPNASDMPGREAEECFVPALRYRVGADGVATTERAEPIAADARPGKDGKTNAKLKLLSGLLGVGFDELRQREQQRRTRRLAWVAALAILGMLLATGLAVAALKGREQARFQREQAENLVGFMLGNLRDKLEAVNRLDILDEVADHAMGYFDAQGEDSGDDELGAKRAEALLLIGRVRMGQGKYEQAEKAFDGSLRLASALAESQPADPARKIAIADAHSWLGQTAWQRGDLKSALAHFEAAQPIVDGVVTANPDNKDWLSRLYWSHYNIGHVFEQRGDLRAALREYNVVLDLIKNRISADPGNDALKAELANAHDALGQVNYALGNLAVAEKHYGDEQRLLLWLIDRRPGNNVWKRDLAFAETFLAQIAEARGHSDVANESLKRAMQIGEEFLSSDADDMDKVGDLASYCRRLARNLRLRGDTAAAASLLNRADALYARILTKSPEDVRAEGGKAATTLEQARLAWQIGDTVKSRANVLAARDSYATFLRERKDDRSAALGMARAQLLLGVIDDSAGNSRRAMSAWAHGLEAMRVFGADSRDPDQIAVQAELLHRLGRESDAGRLVARLDAMGYRDRDYMAWAMPVPPSRTSGSAEVARRGH</sequence>
<keyword evidence="5" id="KW-1185">Reference proteome</keyword>
<evidence type="ECO:0000313" key="5">
    <source>
        <dbReference type="Proteomes" id="UP000262917"/>
    </source>
</evidence>